<comment type="caution">
    <text evidence="11">The sequence shown here is derived from an EMBL/GenBank/DDBJ whole genome shotgun (WGS) entry which is preliminary data.</text>
</comment>
<keyword evidence="8 10" id="KW-0472">Membrane</keyword>
<dbReference type="AlphaFoldDB" id="A0AAW6TZZ3"/>
<proteinExistence type="predicted"/>
<evidence type="ECO:0000256" key="7">
    <source>
        <dbReference type="ARBA" id="ARBA00023065"/>
    </source>
</evidence>
<keyword evidence="2" id="KW-0813">Transport</keyword>
<dbReference type="GO" id="GO:0006811">
    <property type="term" value="P:monoatomic ion transport"/>
    <property type="evidence" value="ECO:0007669"/>
    <property type="project" value="UniProtKB-KW"/>
</dbReference>
<reference evidence="11" key="1">
    <citation type="submission" date="2023-05" db="EMBL/GenBank/DDBJ databases">
        <title>Anaerotaeda fermentans gen. nov., sp. nov., a novel anaerobic planctomycete of the new family within the order Sedimentisphaerales isolated from Taman Peninsula, Russia.</title>
        <authorList>
            <person name="Khomyakova M.A."/>
            <person name="Merkel A.Y."/>
            <person name="Slobodkin A.I."/>
        </authorList>
    </citation>
    <scope>NUCLEOTIDE SEQUENCE</scope>
    <source>
        <strain evidence="11">M17dextr</strain>
    </source>
</reference>
<feature type="transmembrane region" description="Helical" evidence="10">
    <location>
        <begin position="397"/>
        <end position="421"/>
    </location>
</feature>
<keyword evidence="6 10" id="KW-1133">Transmembrane helix</keyword>
<feature type="transmembrane region" description="Helical" evidence="10">
    <location>
        <begin position="204"/>
        <end position="226"/>
    </location>
</feature>
<feature type="transmembrane region" description="Helical" evidence="10">
    <location>
        <begin position="294"/>
        <end position="311"/>
    </location>
</feature>
<keyword evidence="3" id="KW-0050">Antiport</keyword>
<gene>
    <name evidence="11" type="ORF">QJ522_12315</name>
</gene>
<evidence type="ECO:0000313" key="11">
    <source>
        <dbReference type="EMBL" id="MDI6449834.1"/>
    </source>
</evidence>
<evidence type="ECO:0000256" key="6">
    <source>
        <dbReference type="ARBA" id="ARBA00022989"/>
    </source>
</evidence>
<keyword evidence="7" id="KW-0406">Ion transport</keyword>
<evidence type="ECO:0000256" key="10">
    <source>
        <dbReference type="SAM" id="Phobius"/>
    </source>
</evidence>
<feature type="transmembrane region" description="Helical" evidence="10">
    <location>
        <begin position="247"/>
        <end position="274"/>
    </location>
</feature>
<feature type="transmembrane region" description="Helical" evidence="10">
    <location>
        <begin position="427"/>
        <end position="446"/>
    </location>
</feature>
<evidence type="ECO:0000256" key="1">
    <source>
        <dbReference type="ARBA" id="ARBA00004651"/>
    </source>
</evidence>
<dbReference type="PANTHER" id="PTHR43298">
    <property type="entry name" value="MULTIDRUG RESISTANCE PROTEIN NORM-RELATED"/>
    <property type="match status" value="1"/>
</dbReference>
<dbReference type="Pfam" id="PF01554">
    <property type="entry name" value="MatE"/>
    <property type="match status" value="2"/>
</dbReference>
<dbReference type="InterPro" id="IPR050222">
    <property type="entry name" value="MATE_MdtK"/>
</dbReference>
<accession>A0AAW6TZZ3</accession>
<dbReference type="PANTHER" id="PTHR43298:SF2">
    <property type="entry name" value="FMN_FAD EXPORTER YEEO-RELATED"/>
    <property type="match status" value="1"/>
</dbReference>
<dbReference type="GO" id="GO:0042910">
    <property type="term" value="F:xenobiotic transmembrane transporter activity"/>
    <property type="evidence" value="ECO:0007669"/>
    <property type="project" value="InterPro"/>
</dbReference>
<dbReference type="InterPro" id="IPR002528">
    <property type="entry name" value="MATE_fam"/>
</dbReference>
<evidence type="ECO:0000256" key="2">
    <source>
        <dbReference type="ARBA" id="ARBA00022448"/>
    </source>
</evidence>
<evidence type="ECO:0000256" key="8">
    <source>
        <dbReference type="ARBA" id="ARBA00023136"/>
    </source>
</evidence>
<dbReference type="Proteomes" id="UP001431776">
    <property type="component" value="Unassembled WGS sequence"/>
</dbReference>
<feature type="transmembrane region" description="Helical" evidence="10">
    <location>
        <begin position="332"/>
        <end position="355"/>
    </location>
</feature>
<dbReference type="EMBL" id="JASCXX010000013">
    <property type="protein sequence ID" value="MDI6449834.1"/>
    <property type="molecule type" value="Genomic_DNA"/>
</dbReference>
<feature type="transmembrane region" description="Helical" evidence="10">
    <location>
        <begin position="98"/>
        <end position="120"/>
    </location>
</feature>
<dbReference type="GO" id="GO:0015297">
    <property type="term" value="F:antiporter activity"/>
    <property type="evidence" value="ECO:0007669"/>
    <property type="project" value="UniProtKB-KW"/>
</dbReference>
<keyword evidence="12" id="KW-1185">Reference proteome</keyword>
<feature type="transmembrane region" description="Helical" evidence="10">
    <location>
        <begin position="140"/>
        <end position="157"/>
    </location>
</feature>
<sequence>MTARPQPDRTGPPDYETSLAYMFKLAGPMVVSTVSMTVMQFVDRFMVSRLGTDALAAVLPAGFVSFLPGGFAMGVLTSLNTFVSQSFGRGEKANCSRYFWQALYMATAYCTLILAIMWPAAHSIFTLLGQPAAVVPMEVIYFRIMLLANFVAIVNWSSNHFFMGIHRPIIIMCSSLCGQAVNVFANYVLIFGKLGLPAMGIAGAAWGTFVGMSVAASINLAVFLSGPIHRQFGSRRTLRPDVASMRAILSIGVPAGIGLMTNVALWGVVLFTLVGRFGKEAMAATSAVLSYTNLSTMPIVGLSTALTAAVGKSIGAGRKDLAMRQAKGSLRVGLIYMGLVGACFLFLRDSLMVFWSRDPEVLAIGSQILVLAALYQMFHAARIIYGGALRGAGDTTWLAISSGIGAIGILGLGGALVVRLFPGLGALGPWSLAAISIAVVGVANRWRFKSKRWMQIDLFRHPTVPEAFSVEQPNG</sequence>
<evidence type="ECO:0000256" key="9">
    <source>
        <dbReference type="ARBA" id="ARBA00031636"/>
    </source>
</evidence>
<dbReference type="PIRSF" id="PIRSF006603">
    <property type="entry name" value="DinF"/>
    <property type="match status" value="1"/>
</dbReference>
<keyword evidence="5 10" id="KW-0812">Transmembrane</keyword>
<dbReference type="InterPro" id="IPR048279">
    <property type="entry name" value="MdtK-like"/>
</dbReference>
<evidence type="ECO:0000256" key="3">
    <source>
        <dbReference type="ARBA" id="ARBA00022449"/>
    </source>
</evidence>
<feature type="transmembrane region" description="Helical" evidence="10">
    <location>
        <begin position="361"/>
        <end position="385"/>
    </location>
</feature>
<dbReference type="RefSeq" id="WP_349245242.1">
    <property type="nucleotide sequence ID" value="NZ_JASCXX010000013.1"/>
</dbReference>
<feature type="transmembrane region" description="Helical" evidence="10">
    <location>
        <begin position="21"/>
        <end position="42"/>
    </location>
</feature>
<feature type="transmembrane region" description="Helical" evidence="10">
    <location>
        <begin position="169"/>
        <end position="192"/>
    </location>
</feature>
<dbReference type="CDD" id="cd13133">
    <property type="entry name" value="MATE_like_7"/>
    <property type="match status" value="1"/>
</dbReference>
<feature type="transmembrane region" description="Helical" evidence="10">
    <location>
        <begin position="54"/>
        <end position="77"/>
    </location>
</feature>
<dbReference type="NCBIfam" id="TIGR00797">
    <property type="entry name" value="matE"/>
    <property type="match status" value="1"/>
</dbReference>
<organism evidence="11 12">
    <name type="scientific">Anaerobaca lacustris</name>
    <dbReference type="NCBI Taxonomy" id="3044600"/>
    <lineage>
        <taxon>Bacteria</taxon>
        <taxon>Pseudomonadati</taxon>
        <taxon>Planctomycetota</taxon>
        <taxon>Phycisphaerae</taxon>
        <taxon>Sedimentisphaerales</taxon>
        <taxon>Anaerobacaceae</taxon>
        <taxon>Anaerobaca</taxon>
    </lineage>
</organism>
<protein>
    <recommendedName>
        <fullName evidence="9">Multidrug-efflux transporter</fullName>
    </recommendedName>
</protein>
<comment type="subcellular location">
    <subcellularLocation>
        <location evidence="1">Cell membrane</location>
        <topology evidence="1">Multi-pass membrane protein</topology>
    </subcellularLocation>
</comment>
<dbReference type="GO" id="GO:0005886">
    <property type="term" value="C:plasma membrane"/>
    <property type="evidence" value="ECO:0007669"/>
    <property type="project" value="UniProtKB-SubCell"/>
</dbReference>
<evidence type="ECO:0000256" key="5">
    <source>
        <dbReference type="ARBA" id="ARBA00022692"/>
    </source>
</evidence>
<evidence type="ECO:0000313" key="12">
    <source>
        <dbReference type="Proteomes" id="UP001431776"/>
    </source>
</evidence>
<keyword evidence="4" id="KW-1003">Cell membrane</keyword>
<name>A0AAW6TZZ3_9BACT</name>
<evidence type="ECO:0000256" key="4">
    <source>
        <dbReference type="ARBA" id="ARBA00022475"/>
    </source>
</evidence>